<sequence length="169" mass="19151">MASKQTKLTHFLKVKNSNEIDDSNISVVHHNSIIVIADKENVLSSVEAQLPSVIKRAEEVLQINTTPPDLLSNTVSRTIPTSIKSFIFPKTNGRCFRVDWFQNFKWLEYSIVRDAVFLVVCLLQRTQSQKRLLSPDLIVGKTLLISRMDSINMKALPFTKIVCAHGKKD</sequence>
<evidence type="ECO:0000313" key="2">
    <source>
        <dbReference type="Proteomes" id="UP001151699"/>
    </source>
</evidence>
<dbReference type="AlphaFoldDB" id="A0A9Q0MLR5"/>
<name>A0A9Q0MLR5_9DIPT</name>
<dbReference type="EMBL" id="WJQU01000956">
    <property type="protein sequence ID" value="KAJ6634142.1"/>
    <property type="molecule type" value="Genomic_DNA"/>
</dbReference>
<dbReference type="Proteomes" id="UP001151699">
    <property type="component" value="Unassembled WGS sequence"/>
</dbReference>
<accession>A0A9Q0MLR5</accession>
<comment type="caution">
    <text evidence="1">The sequence shown here is derived from an EMBL/GenBank/DDBJ whole genome shotgun (WGS) entry which is preliminary data.</text>
</comment>
<protein>
    <submittedName>
        <fullName evidence="1">Uncharacterized protein</fullName>
    </submittedName>
</protein>
<keyword evidence="2" id="KW-1185">Reference proteome</keyword>
<reference evidence="1" key="1">
    <citation type="submission" date="2022-07" db="EMBL/GenBank/DDBJ databases">
        <authorList>
            <person name="Trinca V."/>
            <person name="Uliana J.V.C."/>
            <person name="Torres T.T."/>
            <person name="Ward R.J."/>
            <person name="Monesi N."/>
        </authorList>
    </citation>
    <scope>NUCLEOTIDE SEQUENCE</scope>
    <source>
        <strain evidence="1">HSMRA1968</strain>
        <tissue evidence="1">Whole embryos</tissue>
    </source>
</reference>
<organism evidence="1 2">
    <name type="scientific">Pseudolycoriella hygida</name>
    <dbReference type="NCBI Taxonomy" id="35572"/>
    <lineage>
        <taxon>Eukaryota</taxon>
        <taxon>Metazoa</taxon>
        <taxon>Ecdysozoa</taxon>
        <taxon>Arthropoda</taxon>
        <taxon>Hexapoda</taxon>
        <taxon>Insecta</taxon>
        <taxon>Pterygota</taxon>
        <taxon>Neoptera</taxon>
        <taxon>Endopterygota</taxon>
        <taxon>Diptera</taxon>
        <taxon>Nematocera</taxon>
        <taxon>Sciaroidea</taxon>
        <taxon>Sciaridae</taxon>
        <taxon>Pseudolycoriella</taxon>
    </lineage>
</organism>
<proteinExistence type="predicted"/>
<evidence type="ECO:0000313" key="1">
    <source>
        <dbReference type="EMBL" id="KAJ6634142.1"/>
    </source>
</evidence>
<gene>
    <name evidence="1" type="ORF">Bhyg_17558</name>
</gene>